<dbReference type="EMBL" id="SMCO01000008">
    <property type="protein sequence ID" value="TCV85826.1"/>
    <property type="molecule type" value="Genomic_DNA"/>
</dbReference>
<gene>
    <name evidence="1" type="ORF">EDC63_10834</name>
</gene>
<evidence type="ECO:0008006" key="3">
    <source>
        <dbReference type="Google" id="ProtNLM"/>
    </source>
</evidence>
<keyword evidence="2" id="KW-1185">Reference proteome</keyword>
<protein>
    <recommendedName>
        <fullName evidence="3">Protein involved in plasmid replication-relaxation</fullName>
    </recommendedName>
</protein>
<dbReference type="AlphaFoldDB" id="A0A4R3Y2A6"/>
<comment type="caution">
    <text evidence="1">The sequence shown here is derived from an EMBL/GenBank/DDBJ whole genome shotgun (WGS) entry which is preliminary data.</text>
</comment>
<evidence type="ECO:0000313" key="1">
    <source>
        <dbReference type="EMBL" id="TCV85826.1"/>
    </source>
</evidence>
<dbReference type="OrthoDB" id="8896989at2"/>
<dbReference type="RefSeq" id="WP_124946548.1">
    <property type="nucleotide sequence ID" value="NZ_BHVT01000037.1"/>
</dbReference>
<name>A0A4R3Y2A6_9PROT</name>
<reference evidence="1 2" key="1">
    <citation type="submission" date="2019-03" db="EMBL/GenBank/DDBJ databases">
        <title>Genomic Encyclopedia of Type Strains, Phase IV (KMG-IV): sequencing the most valuable type-strain genomes for metagenomic binning, comparative biology and taxonomic classification.</title>
        <authorList>
            <person name="Goeker M."/>
        </authorList>
    </citation>
    <scope>NUCLEOTIDE SEQUENCE [LARGE SCALE GENOMIC DNA]</scope>
    <source>
        <strain evidence="1 2">DSM 100309</strain>
    </source>
</reference>
<sequence>MDIQLDTSLDDFHTPSRIQGQRLELDALHLLHRFGWLRAREVGILLYSSSNQSRTLAERLLRRLVEKRQIFFRPLQGENDSKHARAYLLGQAGADRLWEVRGIDAWTSKDITISSTWLHDLIAHQILAKWKNKGFQIVTGRELHRRTRSGMKIPDGLAKPPGQDWIWLEVERSRKSGPAIHKQAKYLAGAALGMEWLGYQLGRAVVAYPETPGVNHRLRNISALSKLSAPSPFKVIFFPLKIHPLTLVVQFGQAEEITIEP</sequence>
<proteinExistence type="predicted"/>
<dbReference type="Proteomes" id="UP000295367">
    <property type="component" value="Unassembled WGS sequence"/>
</dbReference>
<organism evidence="1 2">
    <name type="scientific">Sulfurirhabdus autotrophica</name>
    <dbReference type="NCBI Taxonomy" id="1706046"/>
    <lineage>
        <taxon>Bacteria</taxon>
        <taxon>Pseudomonadati</taxon>
        <taxon>Pseudomonadota</taxon>
        <taxon>Betaproteobacteria</taxon>
        <taxon>Nitrosomonadales</taxon>
        <taxon>Sulfuricellaceae</taxon>
        <taxon>Sulfurirhabdus</taxon>
    </lineage>
</organism>
<accession>A0A4R3Y2A6</accession>
<evidence type="ECO:0000313" key="2">
    <source>
        <dbReference type="Proteomes" id="UP000295367"/>
    </source>
</evidence>